<keyword evidence="14" id="KW-1185">Reference proteome</keyword>
<dbReference type="STRING" id="883114.HMPREF9709_00946"/>
<evidence type="ECO:0000256" key="11">
    <source>
        <dbReference type="ARBA" id="ARBA00030962"/>
    </source>
</evidence>
<dbReference type="GO" id="GO:0090563">
    <property type="term" value="F:protein-phosphocysteine-sugar phosphotransferase activity"/>
    <property type="evidence" value="ECO:0007669"/>
    <property type="project" value="TreeGrafter"/>
</dbReference>
<sequence length="146" mass="16148">MSKISVEKENIFLNLSKVTKEEAIRMAGNKLLEAGYVADGYVESMLYRENIMSTYMGSGVALPHGDRESEQLIIESGIVFLQFKEGIDFGDGNIAEIVIASSGKGNNHLKILASLATLLKRDEILNTFTSSNSVDEIYEILRNNIK</sequence>
<dbReference type="PROSITE" id="PS51094">
    <property type="entry name" value="PTS_EIIA_TYPE_2"/>
    <property type="match status" value="1"/>
</dbReference>
<dbReference type="GO" id="GO:0009401">
    <property type="term" value="P:phosphoenolpyruvate-dependent sugar phosphotransferase system"/>
    <property type="evidence" value="ECO:0007669"/>
    <property type="project" value="UniProtKB-KW"/>
</dbReference>
<dbReference type="InterPro" id="IPR050893">
    <property type="entry name" value="Sugar_PTS"/>
</dbReference>
<dbReference type="SUPFAM" id="SSF55804">
    <property type="entry name" value="Phoshotransferase/anion transport protein"/>
    <property type="match status" value="1"/>
</dbReference>
<dbReference type="InterPro" id="IPR002178">
    <property type="entry name" value="PTS_EIIA_type-2_dom"/>
</dbReference>
<evidence type="ECO:0000256" key="9">
    <source>
        <dbReference type="ARBA" id="ARBA00029908"/>
    </source>
</evidence>
<evidence type="ECO:0000259" key="12">
    <source>
        <dbReference type="PROSITE" id="PS51094"/>
    </source>
</evidence>
<keyword evidence="4" id="KW-0597">Phosphoprotein</keyword>
<evidence type="ECO:0000256" key="7">
    <source>
        <dbReference type="ARBA" id="ARBA00022683"/>
    </source>
</evidence>
<dbReference type="PANTHER" id="PTHR30181:SF2">
    <property type="entry name" value="PTS SYSTEM MANNITOL-SPECIFIC EIICBA COMPONENT"/>
    <property type="match status" value="1"/>
</dbReference>
<keyword evidence="5" id="KW-0762">Sugar transport</keyword>
<evidence type="ECO:0000313" key="13">
    <source>
        <dbReference type="EMBL" id="EHR34010.1"/>
    </source>
</evidence>
<evidence type="ECO:0000256" key="8">
    <source>
        <dbReference type="ARBA" id="ARBA00022777"/>
    </source>
</evidence>
<dbReference type="PANTHER" id="PTHR30181">
    <property type="entry name" value="MANNITOL PERMEASE IIC COMPONENT"/>
    <property type="match status" value="1"/>
</dbReference>
<keyword evidence="6" id="KW-0808">Transferase</keyword>
<evidence type="ECO:0000256" key="5">
    <source>
        <dbReference type="ARBA" id="ARBA00022597"/>
    </source>
</evidence>
<reference evidence="13 14" key="1">
    <citation type="submission" date="2012-01" db="EMBL/GenBank/DDBJ databases">
        <title>The Genome Sequence of Helcococcus kunzii ATCC 51366.</title>
        <authorList>
            <consortium name="The Broad Institute Genome Sequencing Platform"/>
            <person name="Earl A."/>
            <person name="Ward D."/>
            <person name="Feldgarden M."/>
            <person name="Gevers D."/>
            <person name="Huys G."/>
            <person name="Young S.K."/>
            <person name="Zeng Q."/>
            <person name="Gargeya S."/>
            <person name="Fitzgerald M."/>
            <person name="Haas B."/>
            <person name="Abouelleil A."/>
            <person name="Alvarado L."/>
            <person name="Arachchi H.M."/>
            <person name="Berlin A."/>
            <person name="Chapman S.B."/>
            <person name="Gearin G."/>
            <person name="Goldberg J."/>
            <person name="Griggs A."/>
            <person name="Gujja S."/>
            <person name="Hansen M."/>
            <person name="Heiman D."/>
            <person name="Howarth C."/>
            <person name="Larimer J."/>
            <person name="Lui A."/>
            <person name="MacDonald P.J.P."/>
            <person name="McCowen C."/>
            <person name="Montmayeur A."/>
            <person name="Murphy C."/>
            <person name="Neiman D."/>
            <person name="Pearson M."/>
            <person name="Priest M."/>
            <person name="Roberts A."/>
            <person name="Saif S."/>
            <person name="Shea T."/>
            <person name="Sisk P."/>
            <person name="Stolte C."/>
            <person name="Sykes S."/>
            <person name="Wortman J."/>
            <person name="Nusbaum C."/>
            <person name="Birren B."/>
        </authorList>
    </citation>
    <scope>NUCLEOTIDE SEQUENCE [LARGE SCALE GENOMIC DNA]</scope>
    <source>
        <strain evidence="13 14">ATCC 51366</strain>
    </source>
</reference>
<dbReference type="CDD" id="cd00211">
    <property type="entry name" value="PTS_IIA_fru"/>
    <property type="match status" value="1"/>
</dbReference>
<dbReference type="RefSeq" id="WP_005398399.1">
    <property type="nucleotide sequence ID" value="NZ_JH601088.1"/>
</dbReference>
<keyword evidence="7" id="KW-0598">Phosphotransferase system</keyword>
<dbReference type="GO" id="GO:0016301">
    <property type="term" value="F:kinase activity"/>
    <property type="evidence" value="ECO:0007669"/>
    <property type="project" value="UniProtKB-KW"/>
</dbReference>
<dbReference type="GeneID" id="96998939"/>
<evidence type="ECO:0000313" key="14">
    <source>
        <dbReference type="Proteomes" id="UP000004191"/>
    </source>
</evidence>
<dbReference type="GO" id="GO:0005886">
    <property type="term" value="C:plasma membrane"/>
    <property type="evidence" value="ECO:0007669"/>
    <property type="project" value="TreeGrafter"/>
</dbReference>
<keyword evidence="8" id="KW-0418">Kinase</keyword>
<dbReference type="AlphaFoldDB" id="H3NNN5"/>
<organism evidence="13 14">
    <name type="scientific">Helcococcus kunzii ATCC 51366</name>
    <dbReference type="NCBI Taxonomy" id="883114"/>
    <lineage>
        <taxon>Bacteria</taxon>
        <taxon>Bacillati</taxon>
        <taxon>Bacillota</taxon>
        <taxon>Tissierellia</taxon>
        <taxon>Tissierellales</taxon>
        <taxon>Peptoniphilaceae</taxon>
        <taxon>Helcococcus</taxon>
    </lineage>
</organism>
<evidence type="ECO:0000256" key="3">
    <source>
        <dbReference type="ARBA" id="ARBA00022448"/>
    </source>
</evidence>
<comment type="caution">
    <text evidence="13">The sequence shown here is derived from an EMBL/GenBank/DDBJ whole genome shotgun (WGS) entry which is preliminary data.</text>
</comment>
<dbReference type="Pfam" id="PF00359">
    <property type="entry name" value="PTS_EIIA_2"/>
    <property type="match status" value="1"/>
</dbReference>
<protein>
    <recommendedName>
        <fullName evidence="2">Mannitol-specific phosphotransferase enzyme IIA component</fullName>
    </recommendedName>
    <alternativeName>
        <fullName evidence="10">EIIA</fullName>
    </alternativeName>
    <alternativeName>
        <fullName evidence="11">EIII</fullName>
    </alternativeName>
    <alternativeName>
        <fullName evidence="9">PTS system mannitol-specific EIIA component</fullName>
    </alternativeName>
</protein>
<evidence type="ECO:0000256" key="1">
    <source>
        <dbReference type="ARBA" id="ARBA00002434"/>
    </source>
</evidence>
<feature type="domain" description="PTS EIIA type-2" evidence="12">
    <location>
        <begin position="4"/>
        <end position="144"/>
    </location>
</feature>
<dbReference type="eggNOG" id="COG4668">
    <property type="taxonomic scope" value="Bacteria"/>
</dbReference>
<evidence type="ECO:0000256" key="2">
    <source>
        <dbReference type="ARBA" id="ARBA00014783"/>
    </source>
</evidence>
<accession>H3NNN5</accession>
<evidence type="ECO:0000256" key="4">
    <source>
        <dbReference type="ARBA" id="ARBA00022553"/>
    </source>
</evidence>
<evidence type="ECO:0000256" key="10">
    <source>
        <dbReference type="ARBA" id="ARBA00030956"/>
    </source>
</evidence>
<dbReference type="HOGENOM" id="CLU_072531_3_0_9"/>
<evidence type="ECO:0000256" key="6">
    <source>
        <dbReference type="ARBA" id="ARBA00022679"/>
    </source>
</evidence>
<name>H3NNN5_9FIRM</name>
<dbReference type="EMBL" id="AGEI01000021">
    <property type="protein sequence ID" value="EHR34010.1"/>
    <property type="molecule type" value="Genomic_DNA"/>
</dbReference>
<dbReference type="Proteomes" id="UP000004191">
    <property type="component" value="Unassembled WGS sequence"/>
</dbReference>
<comment type="function">
    <text evidence="1">The phosphoenolpyruvate-dependent sugar phosphotransferase system (sugar PTS), a major carbohydrate active transport system, catalyzes the phosphorylation of incoming sugar substrates concomitantly with their translocation across the cell membrane. The enzyme II CmtAB PTS system is involved in D-mannitol transport.</text>
</comment>
<dbReference type="InterPro" id="IPR016152">
    <property type="entry name" value="PTrfase/Anion_transptr"/>
</dbReference>
<dbReference type="PROSITE" id="PS00372">
    <property type="entry name" value="PTS_EIIA_TYPE_2_HIS"/>
    <property type="match status" value="1"/>
</dbReference>
<gene>
    <name evidence="13" type="ORF">HMPREF9709_00946</name>
</gene>
<dbReference type="Gene3D" id="3.40.930.10">
    <property type="entry name" value="Mannitol-specific EII, Chain A"/>
    <property type="match status" value="1"/>
</dbReference>
<keyword evidence="3" id="KW-0813">Transport</keyword>
<proteinExistence type="predicted"/>